<evidence type="ECO:0000313" key="2">
    <source>
        <dbReference type="Proteomes" id="UP000824120"/>
    </source>
</evidence>
<comment type="caution">
    <text evidence="1">The sequence shown here is derived from an EMBL/GenBank/DDBJ whole genome shotgun (WGS) entry which is preliminary data.</text>
</comment>
<dbReference type="Proteomes" id="UP000824120">
    <property type="component" value="Chromosome 11"/>
</dbReference>
<keyword evidence="2" id="KW-1185">Reference proteome</keyword>
<accession>A0A9J5WN64</accession>
<protein>
    <submittedName>
        <fullName evidence="1">Uncharacterized protein</fullName>
    </submittedName>
</protein>
<reference evidence="1 2" key="1">
    <citation type="submission" date="2020-09" db="EMBL/GenBank/DDBJ databases">
        <title>De no assembly of potato wild relative species, Solanum commersonii.</title>
        <authorList>
            <person name="Cho K."/>
        </authorList>
    </citation>
    <scope>NUCLEOTIDE SEQUENCE [LARGE SCALE GENOMIC DNA]</scope>
    <source>
        <strain evidence="1">LZ3.2</strain>
        <tissue evidence="1">Leaf</tissue>
    </source>
</reference>
<dbReference type="EMBL" id="JACXVP010000011">
    <property type="protein sequence ID" value="KAG5576789.1"/>
    <property type="molecule type" value="Genomic_DNA"/>
</dbReference>
<name>A0A9J5WN64_SOLCO</name>
<sequence length="160" mass="17861">MALLIIPRMDLSSWVAFTSAEWAKGKYLGSVKKRKGKMYLKAQRSDLVSCVIGFNTLDVSGGRMGNLNISCIFPGYFSTPAHLSDYYWEWQRSLPLLGSHGHLLQKKKSQNGTKYTCLGWHYSAIDETKPEMSSNIQVPLLYGTLASIHLRVVSEISGAN</sequence>
<gene>
    <name evidence="1" type="ORF">H5410_056923</name>
</gene>
<organism evidence="1 2">
    <name type="scientific">Solanum commersonii</name>
    <name type="common">Commerson's wild potato</name>
    <name type="synonym">Commerson's nightshade</name>
    <dbReference type="NCBI Taxonomy" id="4109"/>
    <lineage>
        <taxon>Eukaryota</taxon>
        <taxon>Viridiplantae</taxon>
        <taxon>Streptophyta</taxon>
        <taxon>Embryophyta</taxon>
        <taxon>Tracheophyta</taxon>
        <taxon>Spermatophyta</taxon>
        <taxon>Magnoliopsida</taxon>
        <taxon>eudicotyledons</taxon>
        <taxon>Gunneridae</taxon>
        <taxon>Pentapetalae</taxon>
        <taxon>asterids</taxon>
        <taxon>lamiids</taxon>
        <taxon>Solanales</taxon>
        <taxon>Solanaceae</taxon>
        <taxon>Solanoideae</taxon>
        <taxon>Solaneae</taxon>
        <taxon>Solanum</taxon>
    </lineage>
</organism>
<dbReference type="AlphaFoldDB" id="A0A9J5WN64"/>
<proteinExistence type="predicted"/>
<evidence type="ECO:0000313" key="1">
    <source>
        <dbReference type="EMBL" id="KAG5576789.1"/>
    </source>
</evidence>